<gene>
    <name evidence="2" type="ORF">HDF22_000250</name>
</gene>
<dbReference type="Pfam" id="PF12771">
    <property type="entry name" value="SusD-like_2"/>
    <property type="match status" value="1"/>
</dbReference>
<dbReference type="Proteomes" id="UP000548326">
    <property type="component" value="Unassembled WGS sequence"/>
</dbReference>
<dbReference type="PROSITE" id="PS51257">
    <property type="entry name" value="PROKAR_LIPOPROTEIN"/>
    <property type="match status" value="1"/>
</dbReference>
<organism evidence="2 3">
    <name type="scientific">Mucilaginibacter lappiensis</name>
    <dbReference type="NCBI Taxonomy" id="354630"/>
    <lineage>
        <taxon>Bacteria</taxon>
        <taxon>Pseudomonadati</taxon>
        <taxon>Bacteroidota</taxon>
        <taxon>Sphingobacteriia</taxon>
        <taxon>Sphingobacteriales</taxon>
        <taxon>Sphingobacteriaceae</taxon>
        <taxon>Mucilaginibacter</taxon>
    </lineage>
</organism>
<dbReference type="RefSeq" id="WP_183585115.1">
    <property type="nucleotide sequence ID" value="NZ_JACHCA010000001.1"/>
</dbReference>
<name>A0A841J4L9_9SPHI</name>
<evidence type="ECO:0000313" key="2">
    <source>
        <dbReference type="EMBL" id="MBB6126149.1"/>
    </source>
</evidence>
<dbReference type="AlphaFoldDB" id="A0A841J4L9"/>
<dbReference type="EMBL" id="JACHCA010000001">
    <property type="protein sequence ID" value="MBB6126149.1"/>
    <property type="molecule type" value="Genomic_DNA"/>
</dbReference>
<keyword evidence="1" id="KW-0732">Signal</keyword>
<dbReference type="SUPFAM" id="SSF48452">
    <property type="entry name" value="TPR-like"/>
    <property type="match status" value="1"/>
</dbReference>
<accession>A0A841J4L9</accession>
<proteinExistence type="predicted"/>
<feature type="signal peptide" evidence="1">
    <location>
        <begin position="1"/>
        <end position="22"/>
    </location>
</feature>
<dbReference type="InterPro" id="IPR041662">
    <property type="entry name" value="SusD-like_2"/>
</dbReference>
<dbReference type="Gene3D" id="1.25.40.390">
    <property type="match status" value="1"/>
</dbReference>
<sequence>MKKYFIPKLIVLLLITCIGLQGCDKNFEAINTNPNSSANPTPAFVFTKAVLDGAGDVQVLLQGTMQYTTSYNDVAGFGAKYVLSQSSQSWVVFNTAYPKEINEISQVITSVKGNPDQVNLLSAARIWRAYCFSRITDLYGDIPYSQAGKGYTDAIYMPAYDEQKNIYADMLKELDEATAAFNAAKPTFGAADLIYNGDVNKWKKFAYSLMLRCAMRMTKVDIAGAETWARKAIAGGVITADADMAKVNGYVSAGQDINKNPLALNMLNADYIGANGTSNPEGGKYQDVFIDYLKTNNDPRLAAVSVVWLNKVADTTAAIQKGMSSSLSAKPADAVFVTYSEPNPNTILQLNSPYLLLTNAETNFLLAEAALRGWYTASSASTLYENGISASMRQWALFGSQGVISTNQIQTYLSYHRLNTTGSFNAQMEQIYTQFWVGVFPNSQEVFASYRRTGYPALVPNNYVGNATGGKIFRRMLYPTTEQNLNTANYNAAIARQGPDDFLTRMWWDRP</sequence>
<evidence type="ECO:0008006" key="4">
    <source>
        <dbReference type="Google" id="ProtNLM"/>
    </source>
</evidence>
<evidence type="ECO:0000313" key="3">
    <source>
        <dbReference type="Proteomes" id="UP000548326"/>
    </source>
</evidence>
<comment type="caution">
    <text evidence="2">The sequence shown here is derived from an EMBL/GenBank/DDBJ whole genome shotgun (WGS) entry which is preliminary data.</text>
</comment>
<protein>
    <recommendedName>
        <fullName evidence="4">Starch-binding associating with outer membrane</fullName>
    </recommendedName>
</protein>
<evidence type="ECO:0000256" key="1">
    <source>
        <dbReference type="SAM" id="SignalP"/>
    </source>
</evidence>
<feature type="chain" id="PRO_5032750151" description="Starch-binding associating with outer membrane" evidence="1">
    <location>
        <begin position="23"/>
        <end position="511"/>
    </location>
</feature>
<reference evidence="2 3" key="1">
    <citation type="submission" date="2020-08" db="EMBL/GenBank/DDBJ databases">
        <title>Genomic Encyclopedia of Type Strains, Phase IV (KMG-V): Genome sequencing to study the core and pangenomes of soil and plant-associated prokaryotes.</title>
        <authorList>
            <person name="Whitman W."/>
        </authorList>
    </citation>
    <scope>NUCLEOTIDE SEQUENCE [LARGE SCALE GENOMIC DNA]</scope>
    <source>
        <strain evidence="2 3">MP601</strain>
    </source>
</reference>
<dbReference type="InterPro" id="IPR011990">
    <property type="entry name" value="TPR-like_helical_dom_sf"/>
</dbReference>